<accession>A0A2S4M9L8</accession>
<evidence type="ECO:0000313" key="2">
    <source>
        <dbReference type="Proteomes" id="UP000236919"/>
    </source>
</evidence>
<gene>
    <name evidence="1" type="ORF">CYD53_107144</name>
</gene>
<dbReference type="Proteomes" id="UP000236919">
    <property type="component" value="Unassembled WGS sequence"/>
</dbReference>
<protein>
    <submittedName>
        <fullName evidence="1">Uncharacterized protein</fullName>
    </submittedName>
</protein>
<name>A0A2S4M9L8_9HYPH</name>
<sequence length="450" mass="49000">MPLRGRVGRHASTGANCQNWKSDQEVVIALLNRIPIADGGTGGALGGRIIGGFASDALYQAILSFEKRYPSVRQTGFIEPNGPVLTQLEGLASRPPPAPPKKPGQWDAITTRSVSKSLNAGLDGDMTLSHSDVVNIIRSTLSDGVITPGEINDLATILAVAKSLQQRSKTMLTTLVNAIRKTAVGKGPYRLDTDRQLFAAGMVCDFLERPGSSRFPSLDRYEVGVGLLMRIANPGLIKQDQASLCGPAALLFSEAADNPGAYARFAIDLYEKGRAKLNRLEIAPDEDVRHYRPPSTMDHVDWMTMASIRDSENWFLDYDNADKEFAGITLPGELADWFRRAGYSKVEQDANIVASMGLSEIDDANRLYADGYRICLFIGANILSEKDQSKSSTTAEHWAVQRSLIDRSNGTVKLKVFTWGDGEYQIPHGGKTLPVGDFLGNFYGYVAGKP</sequence>
<reference evidence="1 2" key="1">
    <citation type="submission" date="2018-01" db="EMBL/GenBank/DDBJ databases">
        <title>Genomic Encyclopedia of Type Strains, Phase III (KMG-III): the genomes of soil and plant-associated and newly described type strains.</title>
        <authorList>
            <person name="Whitman W."/>
        </authorList>
    </citation>
    <scope>NUCLEOTIDE SEQUENCE [LARGE SCALE GENOMIC DNA]</scope>
    <source>
        <strain evidence="1 2">1131</strain>
    </source>
</reference>
<evidence type="ECO:0000313" key="1">
    <source>
        <dbReference type="EMBL" id="POR51361.1"/>
    </source>
</evidence>
<comment type="caution">
    <text evidence="1">The sequence shown here is derived from an EMBL/GenBank/DDBJ whole genome shotgun (WGS) entry which is preliminary data.</text>
</comment>
<organism evidence="1 2">
    <name type="scientific">Bosea psychrotolerans</name>
    <dbReference type="NCBI Taxonomy" id="1871628"/>
    <lineage>
        <taxon>Bacteria</taxon>
        <taxon>Pseudomonadati</taxon>
        <taxon>Pseudomonadota</taxon>
        <taxon>Alphaproteobacteria</taxon>
        <taxon>Hyphomicrobiales</taxon>
        <taxon>Boseaceae</taxon>
        <taxon>Bosea</taxon>
    </lineage>
</organism>
<dbReference type="EMBL" id="PQFZ01000007">
    <property type="protein sequence ID" value="POR51361.1"/>
    <property type="molecule type" value="Genomic_DNA"/>
</dbReference>
<dbReference type="AlphaFoldDB" id="A0A2S4M9L8"/>
<keyword evidence="2" id="KW-1185">Reference proteome</keyword>
<proteinExistence type="predicted"/>
<dbReference type="OrthoDB" id="8177309at2"/>